<comment type="caution">
    <text evidence="1">The sequence shown here is derived from an EMBL/GenBank/DDBJ whole genome shotgun (WGS) entry which is preliminary data.</text>
</comment>
<organism evidence="1 2">
    <name type="scientific">Macellibacteroides fermentans</name>
    <dbReference type="NCBI Taxonomy" id="879969"/>
    <lineage>
        <taxon>Bacteria</taxon>
        <taxon>Pseudomonadati</taxon>
        <taxon>Bacteroidota</taxon>
        <taxon>Bacteroidia</taxon>
        <taxon>Bacteroidales</taxon>
        <taxon>Porphyromonadaceae</taxon>
        <taxon>Macellibacteroides</taxon>
    </lineage>
</organism>
<evidence type="ECO:0000313" key="1">
    <source>
        <dbReference type="EMBL" id="NYI48812.1"/>
    </source>
</evidence>
<dbReference type="RefSeq" id="WP_068186961.1">
    <property type="nucleotide sequence ID" value="NZ_JACCCY010000001.1"/>
</dbReference>
<dbReference type="AlphaFoldDB" id="A0A8E1ZUP4"/>
<reference evidence="1 2" key="1">
    <citation type="submission" date="2020-07" db="EMBL/GenBank/DDBJ databases">
        <title>Genomic Encyclopedia of Type Strains, Phase IV (KMG-IV): sequencing the most valuable type-strain genomes for metagenomic binning, comparative biology and taxonomic classification.</title>
        <authorList>
            <person name="Goeker M."/>
        </authorList>
    </citation>
    <scope>NUCLEOTIDE SEQUENCE [LARGE SCALE GENOMIC DNA]</scope>
    <source>
        <strain evidence="1 2">DSM 23697</strain>
    </source>
</reference>
<gene>
    <name evidence="1" type="ORF">F5613_000857</name>
</gene>
<evidence type="ECO:0000313" key="2">
    <source>
        <dbReference type="Proteomes" id="UP000574332"/>
    </source>
</evidence>
<keyword evidence="2" id="KW-1185">Reference proteome</keyword>
<dbReference type="Proteomes" id="UP000574332">
    <property type="component" value="Unassembled WGS sequence"/>
</dbReference>
<sequence>MKILHISDPLGRHAELTNLPEDEDRNYFLIEIPCRVGFDKKNGPTNGPLNGPLTEKELSVLFEISILVDLVISTVLS</sequence>
<dbReference type="EMBL" id="JACCCY010000001">
    <property type="protein sequence ID" value="NYI48812.1"/>
    <property type="molecule type" value="Genomic_DNA"/>
</dbReference>
<name>A0A8E1ZUP4_9PORP</name>
<proteinExistence type="predicted"/>
<protein>
    <submittedName>
        <fullName evidence="1">Uncharacterized protein</fullName>
    </submittedName>
</protein>
<accession>A0A8E1ZUP4</accession>